<gene>
    <name evidence="2" type="ORF">J9253_04415</name>
</gene>
<protein>
    <recommendedName>
        <fullName evidence="1">SGNH domain-containing protein</fullName>
    </recommendedName>
</protein>
<proteinExistence type="predicted"/>
<accession>A0ABX7X217</accession>
<dbReference type="InterPro" id="IPR043968">
    <property type="entry name" value="SGNH"/>
</dbReference>
<evidence type="ECO:0000259" key="1">
    <source>
        <dbReference type="Pfam" id="PF19040"/>
    </source>
</evidence>
<organism evidence="2 3">
    <name type="scientific">Thiothrix litoralis</name>
    <dbReference type="NCBI Taxonomy" id="2891210"/>
    <lineage>
        <taxon>Bacteria</taxon>
        <taxon>Pseudomonadati</taxon>
        <taxon>Pseudomonadota</taxon>
        <taxon>Gammaproteobacteria</taxon>
        <taxon>Thiotrichales</taxon>
        <taxon>Thiotrichaceae</taxon>
        <taxon>Thiothrix</taxon>
    </lineage>
</organism>
<keyword evidence="3" id="KW-1185">Reference proteome</keyword>
<evidence type="ECO:0000313" key="2">
    <source>
        <dbReference type="EMBL" id="QTR47190.1"/>
    </source>
</evidence>
<evidence type="ECO:0000313" key="3">
    <source>
        <dbReference type="Proteomes" id="UP000672039"/>
    </source>
</evidence>
<sequence>MLADQYALKGIQASSSSSPFLISVQFSQASSSTNEKREEFDLSMLRVIEEKSIKNIFLAGNWDGYIRSGLFSSNSLDSMSAFQEGMEKAVSMLVSKGKRVWIVLQVPSMDRQIPRWLALHAANQSDVWIDNPHSENATNLHMFFEYLSQQYGVHLLDPLPYLCRIDGKCRIAHEGKAVYVDDNHLSASGALLLTEMLRPAFETMKQDR</sequence>
<reference evidence="2 3" key="1">
    <citation type="submission" date="2021-04" db="EMBL/GenBank/DDBJ databases">
        <title>Genomics, taxonomy and metabolism of representatives of sulfur bacteria of the genus Thiothrix: Thiothrix fructosivorans QT, Thiothrix unzii A1T and three new species, Thiothrix subterranea sp. nov., Thiothrix litoralis sp. nov. and 'Candidatus Thiothrix anitrata' sp. nov.</title>
        <authorList>
            <person name="Ravin N.V."/>
            <person name="Smolyakov D."/>
            <person name="Rudenko T.S."/>
            <person name="Mardanov A.V."/>
            <person name="Beletsky A.V."/>
            <person name="Markov N.D."/>
            <person name="Fomenkov A.I."/>
            <person name="Roberts R.J."/>
            <person name="Karnachuk O.V."/>
            <person name="Novikov A."/>
            <person name="Grabovich M.Y."/>
        </authorList>
    </citation>
    <scope>NUCLEOTIDE SEQUENCE [LARGE SCALE GENOMIC DNA]</scope>
    <source>
        <strain evidence="2 3">AS</strain>
    </source>
</reference>
<feature type="domain" description="SGNH" evidence="1">
    <location>
        <begin position="3"/>
        <end position="199"/>
    </location>
</feature>
<dbReference type="Proteomes" id="UP000672039">
    <property type="component" value="Chromosome"/>
</dbReference>
<name>A0ABX7X217_9GAMM</name>
<dbReference type="SUPFAM" id="SSF52266">
    <property type="entry name" value="SGNH hydrolase"/>
    <property type="match status" value="1"/>
</dbReference>
<dbReference type="EMBL" id="CP072801">
    <property type="protein sequence ID" value="QTR47190.1"/>
    <property type="molecule type" value="Genomic_DNA"/>
</dbReference>
<dbReference type="Pfam" id="PF19040">
    <property type="entry name" value="SGNH"/>
    <property type="match status" value="1"/>
</dbReference>